<comment type="caution">
    <text evidence="1">The sequence shown here is derived from an EMBL/GenBank/DDBJ whole genome shotgun (WGS) entry which is preliminary data.</text>
</comment>
<dbReference type="Gene3D" id="3.90.550.10">
    <property type="entry name" value="Spore Coat Polysaccharide Biosynthesis Protein SpsA, Chain A"/>
    <property type="match status" value="1"/>
</dbReference>
<dbReference type="Proteomes" id="UP000051682">
    <property type="component" value="Unassembled WGS sequence"/>
</dbReference>
<gene>
    <name evidence="1" type="ORF">AR438_03530</name>
</gene>
<protein>
    <recommendedName>
        <fullName evidence="3">Glycosyltransferase 2-like domain-containing protein</fullName>
    </recommendedName>
</protein>
<name>A0A0Q3HWR6_9FLAO</name>
<evidence type="ECO:0008006" key="3">
    <source>
        <dbReference type="Google" id="ProtNLM"/>
    </source>
</evidence>
<evidence type="ECO:0000313" key="2">
    <source>
        <dbReference type="Proteomes" id="UP000051682"/>
    </source>
</evidence>
<evidence type="ECO:0000313" key="1">
    <source>
        <dbReference type="EMBL" id="KQK27288.1"/>
    </source>
</evidence>
<dbReference type="EMBL" id="LLYZ01000002">
    <property type="protein sequence ID" value="KQK27288.1"/>
    <property type="molecule type" value="Genomic_DNA"/>
</dbReference>
<dbReference type="AlphaFoldDB" id="A0A0Q3HWR6"/>
<dbReference type="InterPro" id="IPR029044">
    <property type="entry name" value="Nucleotide-diphossugar_trans"/>
</dbReference>
<proteinExistence type="predicted"/>
<reference evidence="1 2" key="1">
    <citation type="submission" date="2015-10" db="EMBL/GenBank/DDBJ databases">
        <title>Chryseobacterium aquaticum genome.</title>
        <authorList>
            <person name="Newman J.D."/>
            <person name="Ferguson M.B."/>
            <person name="Miller J.R."/>
        </authorList>
    </citation>
    <scope>NUCLEOTIDE SEQUENCE [LARGE SCALE GENOMIC DNA]</scope>
    <source>
        <strain evidence="1 2">KCTC 12483</strain>
    </source>
</reference>
<organism evidence="1 2">
    <name type="scientific">Chryseobacterium aquaticum</name>
    <dbReference type="NCBI Taxonomy" id="452084"/>
    <lineage>
        <taxon>Bacteria</taxon>
        <taxon>Pseudomonadati</taxon>
        <taxon>Bacteroidota</taxon>
        <taxon>Flavobacteriia</taxon>
        <taxon>Flavobacteriales</taxon>
        <taxon>Weeksellaceae</taxon>
        <taxon>Chryseobacterium group</taxon>
        <taxon>Chryseobacterium</taxon>
    </lineage>
</organism>
<dbReference type="SUPFAM" id="SSF53448">
    <property type="entry name" value="Nucleotide-diphospho-sugar transferases"/>
    <property type="match status" value="1"/>
</dbReference>
<sequence length="281" mass="33368">MLSISKFDFPEPVEFIAVDDGSIEEERIEDLALEFTFLKVVRIDKKKKWYNNSCIPFNEGFRNAKGDKIIIQNPECYHFDNVIDYASKNLFENNYFSFSCFALDKQTTDSYSIYPKEIIDSLITNPPLDKNKTDDNIWYNHSKYRPEAFHFCVALTKKDLDKLQGFDELFSLGIAFDDNEFVRRIKKTLNIKFIDEILVLHQNHYKPESTSYENRKWGSFLYALNNVLYRQNFDAKIINRYTKKLSITQKKIILVPYITYRLLSDRAFYRLLKGRILKRIA</sequence>
<keyword evidence="2" id="KW-1185">Reference proteome</keyword>
<accession>A0A0Q3HWR6</accession>
<dbReference type="STRING" id="452084.AR438_03530"/>